<evidence type="ECO:0000313" key="1">
    <source>
        <dbReference type="EMBL" id="AEF86326.1"/>
    </source>
</evidence>
<gene>
    <name evidence="1" type="ordered locus">TREPR_1811</name>
</gene>
<dbReference type="Proteomes" id="UP000009223">
    <property type="component" value="Chromosome"/>
</dbReference>
<dbReference type="OrthoDB" id="9813449at2"/>
<proteinExistence type="predicted"/>
<protein>
    <recommendedName>
        <fullName evidence="3">Type II toxin-antitoxin system PemK/MazF family toxin</fullName>
    </recommendedName>
</protein>
<keyword evidence="2" id="KW-1185">Reference proteome</keyword>
<reference evidence="1 2" key="2">
    <citation type="journal article" date="2011" name="ISME J.">
        <title>RNA-seq reveals cooperative metabolic interactions between two termite-gut spirochete species in co-culture.</title>
        <authorList>
            <person name="Rosenthal A.Z."/>
            <person name="Matson E.G."/>
            <person name="Eldar A."/>
            <person name="Leadbetter J.R."/>
        </authorList>
    </citation>
    <scope>NUCLEOTIDE SEQUENCE [LARGE SCALE GENOMIC DNA]</scope>
    <source>
        <strain evidence="2">ATCC BAA-887 / DSM 12427 / ZAS-2</strain>
    </source>
</reference>
<evidence type="ECO:0008006" key="3">
    <source>
        <dbReference type="Google" id="ProtNLM"/>
    </source>
</evidence>
<dbReference type="HOGENOM" id="CLU_121823_7_1_12"/>
<dbReference type="STRING" id="545694.TREPR_1811"/>
<organism evidence="1 2">
    <name type="scientific">Treponema primitia (strain ATCC BAA-887 / DSM 12427 / ZAS-2)</name>
    <dbReference type="NCBI Taxonomy" id="545694"/>
    <lineage>
        <taxon>Bacteria</taxon>
        <taxon>Pseudomonadati</taxon>
        <taxon>Spirochaetota</taxon>
        <taxon>Spirochaetia</taxon>
        <taxon>Spirochaetales</taxon>
        <taxon>Treponemataceae</taxon>
        <taxon>Treponema</taxon>
    </lineage>
</organism>
<dbReference type="SUPFAM" id="SSF50118">
    <property type="entry name" value="Cell growth inhibitor/plasmid maintenance toxic component"/>
    <property type="match status" value="1"/>
</dbReference>
<dbReference type="KEGG" id="tpi:TREPR_1811"/>
<name>F5YLY3_TREPZ</name>
<dbReference type="eggNOG" id="ENOG5033BR8">
    <property type="taxonomic scope" value="Bacteria"/>
</dbReference>
<evidence type="ECO:0000313" key="2">
    <source>
        <dbReference type="Proteomes" id="UP000009223"/>
    </source>
</evidence>
<dbReference type="EMBL" id="CP001843">
    <property type="protein sequence ID" value="AEF86326.1"/>
    <property type="molecule type" value="Genomic_DNA"/>
</dbReference>
<accession>F5YLY3</accession>
<sequence length="111" mass="12435">MKPFDIFVAYISWKTGGKRRPVLMISTGDNNGPTASAAYGFGITTQYANKSETIKAKYYKIVDWKLAGLEKQSYVDTVRLLKLPPDVVSKAKPIGKLTQEDIEFLIAFLEK</sequence>
<dbReference type="RefSeq" id="WP_015708324.1">
    <property type="nucleotide sequence ID" value="NC_015578.1"/>
</dbReference>
<reference evidence="2" key="1">
    <citation type="submission" date="2009-12" db="EMBL/GenBank/DDBJ databases">
        <title>Complete sequence of Treponema primitia strain ZAS-2.</title>
        <authorList>
            <person name="Tetu S.G."/>
            <person name="Matson E."/>
            <person name="Ren Q."/>
            <person name="Seshadri R."/>
            <person name="Elbourne L."/>
            <person name="Hassan K.A."/>
            <person name="Durkin A."/>
            <person name="Radune D."/>
            <person name="Mohamoud Y."/>
            <person name="Shay R."/>
            <person name="Jin S."/>
            <person name="Zhang X."/>
            <person name="Lucey K."/>
            <person name="Ballor N.R."/>
            <person name="Ottesen E."/>
            <person name="Rosenthal R."/>
            <person name="Allen A."/>
            <person name="Leadbetter J.R."/>
            <person name="Paulsen I.T."/>
        </authorList>
    </citation>
    <scope>NUCLEOTIDE SEQUENCE [LARGE SCALE GENOMIC DNA]</scope>
    <source>
        <strain evidence="2">ATCC BAA-887 / DSM 12427 / ZAS-2</strain>
    </source>
</reference>
<dbReference type="AlphaFoldDB" id="F5YLY3"/>